<dbReference type="EMBL" id="AP027271">
    <property type="protein sequence ID" value="BDX01670.1"/>
    <property type="molecule type" value="Genomic_DNA"/>
</dbReference>
<dbReference type="InterPro" id="IPR004119">
    <property type="entry name" value="EcKL"/>
</dbReference>
<sequence length="336" mass="38445">MNMMTPEIFIKRQCKADTVERTSLIQSLWSGYGEVVRYSLTGQESPSSVIAKHCTFPLDVNHPRGWHSDHAHLRKVRSYEVEQVWYRQWASRCNPSARVAQCYGDFHDEHTGQRLTLLEDLDAAGYSDRYWEHNMDYVLSCINWLAAFHASFIHSSPSLNWPQGLWKKGTYWHLDTRPDEWAAMQEGELKSAAAELAECLDNARFKTIVHGDAKVANFCFSPMHYSVAAVDFQYVGGGVGVQDVAYFLGSALTESELADNIDYLLAHYFAELGRELMAQGESQALVHEVVDEWQRLFPIAWADFHRFIMGWSPTHSKNTPFSQRLTEQALTQLGRD</sequence>
<dbReference type="InterPro" id="IPR011009">
    <property type="entry name" value="Kinase-like_dom_sf"/>
</dbReference>
<dbReference type="PANTHER" id="PTHR11012:SF30">
    <property type="entry name" value="PROTEIN KINASE-LIKE DOMAIN-CONTAINING"/>
    <property type="match status" value="1"/>
</dbReference>
<organism evidence="2 3">
    <name type="scientific">Marinomonas pontica</name>
    <dbReference type="NCBI Taxonomy" id="264739"/>
    <lineage>
        <taxon>Bacteria</taxon>
        <taxon>Pseudomonadati</taxon>
        <taxon>Pseudomonadota</taxon>
        <taxon>Gammaproteobacteria</taxon>
        <taxon>Oceanospirillales</taxon>
        <taxon>Oceanospirillaceae</taxon>
        <taxon>Marinomonas</taxon>
    </lineage>
</organism>
<dbReference type="PANTHER" id="PTHR11012">
    <property type="entry name" value="PROTEIN KINASE-LIKE DOMAIN-CONTAINING"/>
    <property type="match status" value="1"/>
</dbReference>
<keyword evidence="3" id="KW-1185">Reference proteome</keyword>
<dbReference type="SMART" id="SM00587">
    <property type="entry name" value="CHK"/>
    <property type="match status" value="1"/>
</dbReference>
<dbReference type="SUPFAM" id="SSF56112">
    <property type="entry name" value="Protein kinase-like (PK-like)"/>
    <property type="match status" value="1"/>
</dbReference>
<dbReference type="Pfam" id="PF02958">
    <property type="entry name" value="EcKL"/>
    <property type="match status" value="1"/>
</dbReference>
<evidence type="ECO:0000259" key="1">
    <source>
        <dbReference type="SMART" id="SM00587"/>
    </source>
</evidence>
<evidence type="ECO:0000313" key="3">
    <source>
        <dbReference type="Proteomes" id="UP001307608"/>
    </source>
</evidence>
<dbReference type="Proteomes" id="UP001307608">
    <property type="component" value="Chromosome"/>
</dbReference>
<reference evidence="2 3" key="1">
    <citation type="submission" date="2023-01" db="EMBL/GenBank/DDBJ databases">
        <title>Complete genome sequence of Marinomonas pontica strain 200518_36.</title>
        <authorList>
            <person name="Ueki S."/>
            <person name="Gajardo G."/>
            <person name="Maruyama F."/>
        </authorList>
    </citation>
    <scope>NUCLEOTIDE SEQUENCE [LARGE SCALE GENOMIC DNA]</scope>
    <source>
        <strain evidence="2 3">200518_36</strain>
    </source>
</reference>
<proteinExistence type="predicted"/>
<name>A0ABM8FCA4_9GAMM</name>
<evidence type="ECO:0000313" key="2">
    <source>
        <dbReference type="EMBL" id="BDX01670.1"/>
    </source>
</evidence>
<dbReference type="InterPro" id="IPR015897">
    <property type="entry name" value="CHK_kinase-like"/>
</dbReference>
<dbReference type="Gene3D" id="3.90.1200.10">
    <property type="match status" value="1"/>
</dbReference>
<gene>
    <name evidence="2" type="ORF">MACH16_04180</name>
</gene>
<accession>A0ABM8FCA4</accession>
<protein>
    <recommendedName>
        <fullName evidence="1">CHK kinase-like domain-containing protein</fullName>
    </recommendedName>
</protein>
<feature type="domain" description="CHK kinase-like" evidence="1">
    <location>
        <begin position="116"/>
        <end position="278"/>
    </location>
</feature>